<evidence type="ECO:0000313" key="3">
    <source>
        <dbReference type="Proteomes" id="UP000004030"/>
    </source>
</evidence>
<dbReference type="InterPro" id="IPR055140">
    <property type="entry name" value="Thiolase_C_2"/>
</dbReference>
<dbReference type="EMBL" id="AGFM01000007">
    <property type="protein sequence ID" value="EHJ62643.1"/>
    <property type="molecule type" value="Genomic_DNA"/>
</dbReference>
<organism evidence="2 3">
    <name type="scientific">Novosphingobium pentaromativorans US6-1</name>
    <dbReference type="NCBI Taxonomy" id="1088721"/>
    <lineage>
        <taxon>Bacteria</taxon>
        <taxon>Pseudomonadati</taxon>
        <taxon>Pseudomonadota</taxon>
        <taxon>Alphaproteobacteria</taxon>
        <taxon>Sphingomonadales</taxon>
        <taxon>Sphingomonadaceae</taxon>
        <taxon>Novosphingobium</taxon>
    </lineage>
</organism>
<dbReference type="eggNOG" id="COG0183">
    <property type="taxonomic scope" value="Bacteria"/>
</dbReference>
<accession>G6E800</accession>
<reference evidence="2 3" key="1">
    <citation type="journal article" date="2012" name="J. Bacteriol.">
        <title>Genome sequence of benzo(a)pyrene-degrading bacterium Novosphingobium pentaromativorans US6-1.</title>
        <authorList>
            <person name="Luo Y.R."/>
            <person name="Kang S.G."/>
            <person name="Kim S.J."/>
            <person name="Kim M.R."/>
            <person name="Li N."/>
            <person name="Lee J.H."/>
            <person name="Kwon K.K."/>
        </authorList>
    </citation>
    <scope>NUCLEOTIDE SEQUENCE [LARGE SCALE GENOMIC DNA]</scope>
    <source>
        <strain evidence="2 3">US6-1</strain>
    </source>
</reference>
<keyword evidence="2" id="KW-0560">Oxidoreductase</keyword>
<dbReference type="AlphaFoldDB" id="G6E800"/>
<dbReference type="GO" id="GO:0003988">
    <property type="term" value="F:acetyl-CoA C-acyltransferase activity"/>
    <property type="evidence" value="ECO:0007669"/>
    <property type="project" value="UniProtKB-ARBA"/>
</dbReference>
<dbReference type="PATRIC" id="fig|1088721.3.peg.463"/>
<dbReference type="InterPro" id="IPR002155">
    <property type="entry name" value="Thiolase"/>
</dbReference>
<sequence length="368" mass="38785">MSGIGMSEVGRRLHIDPWTLTADAALAAIADAGLTPSDIDGLSTYPGATWSTPGITGAGVDDVRALLGIKTRWHNGGGEMPGQLGSIIAAILAVNAGIVNHVLCFRTVWESTAQDRIGSRSATMAQVSERESHQWSKAYGVGYPTYGALWMQRYMHESGATREQLAQIALTCRAHAALNPQAVYRSPLTMDDYLSAKMISDPICLFDCDVPVDGSVAFVISRADSQPSGSRGIGFAAFGSAGGMENCAEMMWSRTSLTPADVQMAELYDGFSIISILWLEALGLCEPLGAARFIEGGERIALTGELPFNTGGGQLSGGRLHGYGNMYQACLQLSGGAGERQIRNKPEVAVVSSGVGTFASSLLLTAGR</sequence>
<dbReference type="CDD" id="cd00829">
    <property type="entry name" value="SCP-x_thiolase"/>
    <property type="match status" value="1"/>
</dbReference>
<proteinExistence type="predicted"/>
<dbReference type="PANTHER" id="PTHR42870">
    <property type="entry name" value="ACETYL-COA C-ACETYLTRANSFERASE"/>
    <property type="match status" value="1"/>
</dbReference>
<dbReference type="Proteomes" id="UP000004030">
    <property type="component" value="Unassembled WGS sequence"/>
</dbReference>
<protein>
    <submittedName>
        <fullName evidence="2">Diterpenoid dioxygenase</fullName>
    </submittedName>
</protein>
<feature type="domain" description="Thiolase C-terminal" evidence="1">
    <location>
        <begin position="246"/>
        <end position="362"/>
    </location>
</feature>
<dbReference type="Pfam" id="PF22691">
    <property type="entry name" value="Thiolase_C_1"/>
    <property type="match status" value="1"/>
</dbReference>
<dbReference type="SUPFAM" id="SSF53901">
    <property type="entry name" value="Thiolase-like"/>
    <property type="match status" value="2"/>
</dbReference>
<dbReference type="PIRSF" id="PIRSF000429">
    <property type="entry name" value="Ac-CoA_Ac_transf"/>
    <property type="match status" value="1"/>
</dbReference>
<dbReference type="STRING" id="1088721.JI59_17740"/>
<gene>
    <name evidence="2" type="ORF">NSU_0471</name>
</gene>
<dbReference type="InterPro" id="IPR016039">
    <property type="entry name" value="Thiolase-like"/>
</dbReference>
<dbReference type="PANTHER" id="PTHR42870:SF1">
    <property type="entry name" value="NON-SPECIFIC LIPID-TRANSFER PROTEIN-LIKE 2"/>
    <property type="match status" value="1"/>
</dbReference>
<dbReference type="GO" id="GO:0051213">
    <property type="term" value="F:dioxygenase activity"/>
    <property type="evidence" value="ECO:0007669"/>
    <property type="project" value="UniProtKB-KW"/>
</dbReference>
<dbReference type="Gene3D" id="3.40.47.10">
    <property type="match status" value="1"/>
</dbReference>
<evidence type="ECO:0000259" key="1">
    <source>
        <dbReference type="Pfam" id="PF22691"/>
    </source>
</evidence>
<evidence type="ECO:0000313" key="2">
    <source>
        <dbReference type="EMBL" id="EHJ62643.1"/>
    </source>
</evidence>
<name>G6E800_9SPHN</name>
<keyword evidence="2" id="KW-0223">Dioxygenase</keyword>
<comment type="caution">
    <text evidence="2">The sequence shown here is derived from an EMBL/GenBank/DDBJ whole genome shotgun (WGS) entry which is preliminary data.</text>
</comment>
<keyword evidence="3" id="KW-1185">Reference proteome</keyword>